<dbReference type="InterPro" id="IPR013320">
    <property type="entry name" value="ConA-like_dom_sf"/>
</dbReference>
<name>A0ABR2KQH8_9EUKA</name>
<dbReference type="InterPro" id="IPR016024">
    <property type="entry name" value="ARM-type_fold"/>
</dbReference>
<dbReference type="PANTHER" id="PTHR13743">
    <property type="entry name" value="BEIGE/BEACH-RELATED"/>
    <property type="match status" value="1"/>
</dbReference>
<dbReference type="InterPro" id="IPR036372">
    <property type="entry name" value="BEACH_dom_sf"/>
</dbReference>
<gene>
    <name evidence="4" type="ORF">M9Y10_021828</name>
</gene>
<dbReference type="SUPFAM" id="SSF48371">
    <property type="entry name" value="ARM repeat"/>
    <property type="match status" value="1"/>
</dbReference>
<protein>
    <recommendedName>
        <fullName evidence="3">BEACH domain-containing protein</fullName>
    </recommendedName>
</protein>
<dbReference type="SUPFAM" id="SSF49899">
    <property type="entry name" value="Concanavalin A-like lectins/glucanases"/>
    <property type="match status" value="1"/>
</dbReference>
<evidence type="ECO:0000313" key="4">
    <source>
        <dbReference type="EMBL" id="KAK8893408.1"/>
    </source>
</evidence>
<dbReference type="SMART" id="SM01026">
    <property type="entry name" value="Beach"/>
    <property type="match status" value="1"/>
</dbReference>
<keyword evidence="1" id="KW-0853">WD repeat</keyword>
<dbReference type="SUPFAM" id="SSF81837">
    <property type="entry name" value="BEACH domain"/>
    <property type="match status" value="2"/>
</dbReference>
<proteinExistence type="predicted"/>
<evidence type="ECO:0000259" key="3">
    <source>
        <dbReference type="PROSITE" id="PS50197"/>
    </source>
</evidence>
<sequence length="2856" mass="333188">MIPSSHFPALFISQKDILEILNLFSSQGLVVEKYSSEISNFLFPYPVPHITKHAIYQIEDQLHKQKTITESLIPIKDIFRYDSNKITLYTKNFQTLSKNPSISTILVIYLVISFLSTPDFNSMSSSFENLLEAIVLTKRNMPRNYYVFSLLTCITRFVENDHSSLFNICKLAFRTVQSDIFELFTYLLVKVLRNSDQESYEYLLTSLYDSVLQNPSEFETINFLKILSFLSQKVLSFDVFALNLIDSLTYVREKDKDIHDILDSIPLYFEQHIPTVFRICEIDLKQGESNQFFRFSYNFERKSYFTNGLVPLASELFDRNFPISVDIEKVLTSMAHFLQNLENGYFEYFFNKISISNDLVYLVYVKLLTIFAKRIKMTDSIYDRIFSSAVVFSPAVTLFDYRADYNNIFSLRTEVFNFIIKYHRQLVIQVLLKFGASPLLFAEFIGRLHCNLSLFDTSLLANEAFKSCIVQVLMILKKDNSEPYQKARSTVDLFLFSLFKDDFFIRNNFFESSIFVSGYFTSIFEPTLRSSIIDSYLTFLQNFDSSQEQLKPSIEMISTVINFCEDVEMALSILHSFTEILSINQKIKSYIAPFIESITAFLHLHPSQKFLNETIQLYLHCEHQFEMRQIRDLSDSIHKINGDNDPDDQLVLNFLCLISNSPSASLHNRFSIFNEALLISFFSIFQSPQKARPIFDLFYELCKYSPFNCYKCNKAEVDLLFIEMLKNYPLKFSFRGCRMNSCIIDSKRQIIEILCLILTVRSSIPVCIKMISIFKLSSIESDVLNILLSHLVSIRKNIQPIGFCNSEIESFENGIRGKDIDNGFSLQFWLKIDESICHYSSSVICLLSIIDDHIKINFKINNNGSLLAEVKSSETVHTAILESRFPSGVWNFIALAFKRPEKSKGYLYFSLNGDKYDRYTMKEMSHFSHNYATIKIGRIESMKPIKYIFPIFLGDYFFYSRKLKHHEIVEYYQKGELQPDFIFRSKRLKKSIFPTFLDNFISCDVHHFILPYFYLNSDSKFVLPTMFLETLINILNVSISYNEKIDLDFKVYSYALKKSDKLTFTLYQRFVSILQNSITLKTMKSLVYDILLNFEIWTAIKEPSHLYRITQHWGNSLFDSCSSVLTNFAIIFSQIPVYFTRNRSIDIDLCRQGIDKLLLSIASVSFTNENAIAILSHCAASDDLNQLLCNFDLLYRISLIRDDISISICELLFYFLKPQKEKQFVAALKIIYQVSKLKFPKFVDSILCLFNEFYITEELLDLLLKILPDFPMIYPLVIFIAINLKSGFDLSVITQILKSLKIPCLAANWLLMPLILFSITKSVDIVLFCASNMIDHFSIDAFEHSLTYIDFLSSILDFNFDDFTLKFAKINVDFMNSENILEVQTMFSLCLRLLLISNQQTFSFIDSEQLRKSDDVKYSIFDSKDFDFDSSFVFNFESSFNGYLKLIQKDLSNQTFFFRIIQNPLMMSVIRIFQVAKIDIPLFQKFYQFFVLITREKKKSRMKLALLESLNSLFPYYYANACSTIHENIVNFQRKQIEYWSNAMNDSIKFMTSFGREEASIAVSNTDFLKDGKIDKLIEIKLRKNVFSQFSIWSHKKLYLTEIRRVFQYSNMFHQIRLKKSANLTNFSSFYLADQNGSNSSIKNLNPNSNLNSSSNSNSNVSSNQDSDYSSSLSDTPNSYQTVATHSHINLNSNDLSENAFFKSKCLMVKIGQEIPAEFTLEPEKFIVKTNSSQKVVMLYEISHIFKKNRFQIENSIEFILVNGRSILLDFSPLNSSTVLSQFRNLRCDNLKTFENSTPHKAFENSGLIEKWKNREISNFEYLMALNIYAGRSFKDSNLYPIFPWILTNYSSFESTFPSSYSTEFASPKSSPSKMKENKPKSKRKLEMPKCPNSSPYFHSIFKDKETAKQPNQVQEQKDQHEEQKDQHEEQKEQHEEQKDQHEEQKDQHEEQKDQHEEQKEQHEEQKEQHEEQKDQHEEQKEQHEEQKDQHEEQKEQHEEQKDQHEEQKDQHEEQKDQHEEQKDQHEEQKEQHEEQKDQHEEQKDQHEEQKDQHEEQKDQHEEQKEQHEEQKDQHEEQKEQHEEQKEQHEEQKDQHEEQKDQHEEQKDQHEEQKEQHEEQKDQHEEQKDHQMENELHDTLTSDSESESETDNDNAGVDGGFYSNRVMNRSSSYVREDAGYRAEKRNLSKPIAIQTEEKFHEFNLKFSSEHPISHSNCFFLVSPSSTAIVAHWLIRQPPFTQLHLKTENGKFGYPTRLFQTMSRAVYQALNGTISWELCPEFFCFPEIFVNMNMYKLGNNVKNDVFSLHKSVEFVYIHRKILESEEVSACLNNWIDLIFGNKTKSVESGNVYSPILCDNVWKTCSSKYSKNFIVDMLKTAGQLPQSMFSKSHPKRNLLVSPYSKNKTIKNQRKSDDKNISISSISSFMVSQIKQRQKLQSKIYILTDKVDVNDLLLRERTNILSILNGFSENIELDSNQDLKEAVKIKHATFLKKIVSESDAAEKSEEYLFLVEICDFVFGTLSINFDSKSCHLDLSSEKNYKHCKRDLNNWKCGNEKDILYSDFKYGFIVANSICNEIFIVKKSSIKKFSKSIEKEKDDENDIEINDDENNGIVNFDFLSTSGDEFSIGNSDGKFDVFYLNKIEAKPFSFHFLYERVSCFCLSQSYGVIVIGTVNGFIYIVDSKSGLISFRCSVLDKNGFSEKVGGENDSNDLANSSSSSNQLFESSASYFRDGKIPKKILITDGFGFIVVYCDDLSVFVFNINGALIRKRKLNFSVKILFSFKSNSGFDFIVAADSKGGIRFCEAFYLDFDESPIYICRSEILSISYDLPYDAILVVTKNGGFFRIPTNTNQWIY</sequence>
<dbReference type="InterPro" id="IPR000409">
    <property type="entry name" value="BEACH_dom"/>
</dbReference>
<dbReference type="Gene3D" id="1.10.1540.10">
    <property type="entry name" value="BEACH domain"/>
    <property type="match status" value="2"/>
</dbReference>
<organism evidence="4 5">
    <name type="scientific">Tritrichomonas musculus</name>
    <dbReference type="NCBI Taxonomy" id="1915356"/>
    <lineage>
        <taxon>Eukaryota</taxon>
        <taxon>Metamonada</taxon>
        <taxon>Parabasalia</taxon>
        <taxon>Tritrichomonadida</taxon>
        <taxon>Tritrichomonadidae</taxon>
        <taxon>Tritrichomonas</taxon>
    </lineage>
</organism>
<dbReference type="SUPFAM" id="SSF50978">
    <property type="entry name" value="WD40 repeat-like"/>
    <property type="match status" value="1"/>
</dbReference>
<evidence type="ECO:0000256" key="2">
    <source>
        <dbReference type="SAM" id="MobiDB-lite"/>
    </source>
</evidence>
<evidence type="ECO:0000313" key="5">
    <source>
        <dbReference type="Proteomes" id="UP001470230"/>
    </source>
</evidence>
<feature type="compositionally biased region" description="Basic and acidic residues" evidence="2">
    <location>
        <begin position="1874"/>
        <end position="1888"/>
    </location>
</feature>
<feature type="domain" description="BEACH" evidence="3">
    <location>
        <begin position="1797"/>
        <end position="2099"/>
    </location>
</feature>
<feature type="compositionally biased region" description="Basic and acidic residues" evidence="2">
    <location>
        <begin position="1916"/>
        <end position="2140"/>
    </location>
</feature>
<dbReference type="PANTHER" id="PTHR13743:SF161">
    <property type="entry name" value="BEIGE_BEACH DOMAIN CONTAINING PROTEIN"/>
    <property type="match status" value="1"/>
</dbReference>
<evidence type="ECO:0000256" key="1">
    <source>
        <dbReference type="ARBA" id="ARBA00022574"/>
    </source>
</evidence>
<dbReference type="PROSITE" id="PS50197">
    <property type="entry name" value="BEACH"/>
    <property type="match status" value="2"/>
</dbReference>
<feature type="region of interest" description="Disordered" evidence="2">
    <location>
        <begin position="1642"/>
        <end position="1678"/>
    </location>
</feature>
<dbReference type="InterPro" id="IPR036322">
    <property type="entry name" value="WD40_repeat_dom_sf"/>
</dbReference>
<dbReference type="Proteomes" id="UP001470230">
    <property type="component" value="Unassembled WGS sequence"/>
</dbReference>
<reference evidence="4 5" key="1">
    <citation type="submission" date="2024-04" db="EMBL/GenBank/DDBJ databases">
        <title>Tritrichomonas musculus Genome.</title>
        <authorList>
            <person name="Alves-Ferreira E."/>
            <person name="Grigg M."/>
            <person name="Lorenzi H."/>
            <person name="Galac M."/>
        </authorList>
    </citation>
    <scope>NUCLEOTIDE SEQUENCE [LARGE SCALE GENOMIC DNA]</scope>
    <source>
        <strain evidence="4 5">EAF2021</strain>
    </source>
</reference>
<dbReference type="EMBL" id="JAPFFF010000003">
    <property type="protein sequence ID" value="KAK8893408.1"/>
    <property type="molecule type" value="Genomic_DNA"/>
</dbReference>
<accession>A0ABR2KQH8</accession>
<keyword evidence="5" id="KW-1185">Reference proteome</keyword>
<dbReference type="InterPro" id="IPR050865">
    <property type="entry name" value="BEACH_Domain"/>
</dbReference>
<feature type="region of interest" description="Disordered" evidence="2">
    <location>
        <begin position="1861"/>
        <end position="2164"/>
    </location>
</feature>
<comment type="caution">
    <text evidence="4">The sequence shown here is derived from an EMBL/GenBank/DDBJ whole genome shotgun (WGS) entry which is preliminary data.</text>
</comment>
<feature type="domain" description="BEACH" evidence="3">
    <location>
        <begin position="2114"/>
        <end position="2394"/>
    </location>
</feature>
<dbReference type="Pfam" id="PF02138">
    <property type="entry name" value="Beach"/>
    <property type="match status" value="2"/>
</dbReference>